<proteinExistence type="predicted"/>
<sequence length="42" mass="4642">MESFGQVGNLRWTTRLEAPVDRPRITAGFGDQQGDADAVELH</sequence>
<keyword evidence="3" id="KW-1185">Reference proteome</keyword>
<protein>
    <submittedName>
        <fullName evidence="2">Uncharacterized protein</fullName>
    </submittedName>
</protein>
<evidence type="ECO:0000313" key="3">
    <source>
        <dbReference type="Proteomes" id="UP000271464"/>
    </source>
</evidence>
<evidence type="ECO:0000256" key="1">
    <source>
        <dbReference type="SAM" id="MobiDB-lite"/>
    </source>
</evidence>
<feature type="region of interest" description="Disordered" evidence="1">
    <location>
        <begin position="21"/>
        <end position="42"/>
    </location>
</feature>
<comment type="caution">
    <text evidence="2">The sequence shown here is derived from an EMBL/GenBank/DDBJ whole genome shotgun (WGS) entry which is preliminary data.</text>
</comment>
<dbReference type="Proteomes" id="UP000271464">
    <property type="component" value="Unassembled WGS sequence"/>
</dbReference>
<gene>
    <name evidence="2" type="ORF">LAUMK4_03011</name>
</gene>
<reference evidence="2 3" key="1">
    <citation type="submission" date="2018-09" db="EMBL/GenBank/DDBJ databases">
        <authorList>
            <person name="Tagini F."/>
        </authorList>
    </citation>
    <scope>NUCLEOTIDE SEQUENCE [LARGE SCALE GENOMIC DNA]</scope>
    <source>
        <strain evidence="2 3">MK4</strain>
    </source>
</reference>
<name>A0ABY6RJP0_9MYCO</name>
<dbReference type="EMBL" id="UPHM01000075">
    <property type="protein sequence ID" value="VAZ95042.1"/>
    <property type="molecule type" value="Genomic_DNA"/>
</dbReference>
<organism evidence="2 3">
    <name type="scientific">Mycobacterium persicum</name>
    <dbReference type="NCBI Taxonomy" id="1487726"/>
    <lineage>
        <taxon>Bacteria</taxon>
        <taxon>Bacillati</taxon>
        <taxon>Actinomycetota</taxon>
        <taxon>Actinomycetes</taxon>
        <taxon>Mycobacteriales</taxon>
        <taxon>Mycobacteriaceae</taxon>
        <taxon>Mycobacterium</taxon>
    </lineage>
</organism>
<accession>A0ABY6RJP0</accession>
<evidence type="ECO:0000313" key="2">
    <source>
        <dbReference type="EMBL" id="VAZ95042.1"/>
    </source>
</evidence>